<reference evidence="1" key="1">
    <citation type="submission" date="2013-07" db="EMBL/GenBank/DDBJ databases">
        <title>The genome of an arbuscular mycorrhizal fungus provides insights into the evolution of the oldest plant symbiosis.</title>
        <authorList>
            <consortium name="DOE Joint Genome Institute"/>
            <person name="Tisserant E."/>
            <person name="Malbreil M."/>
            <person name="Kuo A."/>
            <person name="Kohler A."/>
            <person name="Symeonidi A."/>
            <person name="Balestrini R."/>
            <person name="Charron P."/>
            <person name="Duensing N."/>
            <person name="Frei-dit-Frey N."/>
            <person name="Gianinazzi-Pearson V."/>
            <person name="Gilbert B."/>
            <person name="Handa Y."/>
            <person name="Hijri M."/>
            <person name="Kaul R."/>
            <person name="Kawaguchi M."/>
            <person name="Krajinski F."/>
            <person name="Lammers P."/>
            <person name="Lapierre D."/>
            <person name="Masclaux F.G."/>
            <person name="Murat C."/>
            <person name="Morin E."/>
            <person name="Ndikumana S."/>
            <person name="Pagni M."/>
            <person name="Petitpierre D."/>
            <person name="Requena N."/>
            <person name="Rosikiewicz P."/>
            <person name="Riley R."/>
            <person name="Saito K."/>
            <person name="San Clemente H."/>
            <person name="Shapiro H."/>
            <person name="van Tuinen D."/>
            <person name="Becard G."/>
            <person name="Bonfante P."/>
            <person name="Paszkowski U."/>
            <person name="Shachar-Hill Y."/>
            <person name="Young J.P."/>
            <person name="Sanders I.R."/>
            <person name="Henrissat B."/>
            <person name="Rensing S.A."/>
            <person name="Grigoriev I.V."/>
            <person name="Corradi N."/>
            <person name="Roux C."/>
            <person name="Martin F."/>
        </authorList>
    </citation>
    <scope>NUCLEOTIDE SEQUENCE</scope>
    <source>
        <strain evidence="1">DAOM 197198</strain>
    </source>
</reference>
<accession>U9U4X4</accession>
<proteinExistence type="predicted"/>
<dbReference type="EMBL" id="KI282631">
    <property type="protein sequence ID" value="ESA14737.1"/>
    <property type="molecule type" value="Genomic_DNA"/>
</dbReference>
<sequence length="178" mass="20659">MSAKYLNEVPYIKTHWNLYNLESNSLKFYRITKDSETKEFMLVMQFASQGNYTFGVITTELSSGKPPFHKRKHVTSLVVLEMCNEFGIEVIKKRNLATKAKILKAMFKEADKEIPNISMLFILVEPSHLTISQIPLIHLLLLLMKKIINNYKDSQLVELNVYNSLQLRDVDKEETSDD</sequence>
<evidence type="ECO:0000313" key="1">
    <source>
        <dbReference type="EMBL" id="ESA14737.1"/>
    </source>
</evidence>
<dbReference type="AlphaFoldDB" id="U9U4X4"/>
<dbReference type="HOGENOM" id="CLU_1511365_0_0_1"/>
<name>U9U4X4_RHIID</name>
<gene>
    <name evidence="1" type="ORF">GLOINDRAFT_24636</name>
</gene>
<organism evidence="1">
    <name type="scientific">Rhizophagus irregularis (strain DAOM 181602 / DAOM 197198 / MUCL 43194)</name>
    <name type="common">Arbuscular mycorrhizal fungus</name>
    <name type="synonym">Glomus intraradices</name>
    <dbReference type="NCBI Taxonomy" id="747089"/>
    <lineage>
        <taxon>Eukaryota</taxon>
        <taxon>Fungi</taxon>
        <taxon>Fungi incertae sedis</taxon>
        <taxon>Mucoromycota</taxon>
        <taxon>Glomeromycotina</taxon>
        <taxon>Glomeromycetes</taxon>
        <taxon>Glomerales</taxon>
        <taxon>Glomeraceae</taxon>
        <taxon>Rhizophagus</taxon>
    </lineage>
</organism>
<protein>
    <submittedName>
        <fullName evidence="1">Uncharacterized protein</fullName>
    </submittedName>
</protein>